<feature type="compositionally biased region" description="Polar residues" evidence="1">
    <location>
        <begin position="26"/>
        <end position="35"/>
    </location>
</feature>
<dbReference type="Proteomes" id="UP000053660">
    <property type="component" value="Unassembled WGS sequence"/>
</dbReference>
<evidence type="ECO:0000256" key="1">
    <source>
        <dbReference type="SAM" id="MobiDB-lite"/>
    </source>
</evidence>
<dbReference type="EMBL" id="KN588972">
    <property type="protein sequence ID" value="KHJ81499.1"/>
    <property type="molecule type" value="Genomic_DNA"/>
</dbReference>
<proteinExistence type="predicted"/>
<feature type="region of interest" description="Disordered" evidence="1">
    <location>
        <begin position="15"/>
        <end position="46"/>
    </location>
</feature>
<keyword evidence="3" id="KW-1185">Reference proteome</keyword>
<dbReference type="OrthoDB" id="273556at2759"/>
<gene>
    <name evidence="2" type="ORF">OESDEN_18815</name>
</gene>
<sequence length="46" mass="5284">MLHFDAQSKIQAQLDNAQLSREEIESSQVGVSLSTPEKKQRRKSKR</sequence>
<evidence type="ECO:0000313" key="2">
    <source>
        <dbReference type="EMBL" id="KHJ81499.1"/>
    </source>
</evidence>
<dbReference type="AlphaFoldDB" id="A0A0B1S991"/>
<evidence type="ECO:0000313" key="3">
    <source>
        <dbReference type="Proteomes" id="UP000053660"/>
    </source>
</evidence>
<accession>A0A0B1S991</accession>
<reference evidence="2 3" key="1">
    <citation type="submission" date="2014-03" db="EMBL/GenBank/DDBJ databases">
        <title>Draft genome of the hookworm Oesophagostomum dentatum.</title>
        <authorList>
            <person name="Mitreva M."/>
        </authorList>
    </citation>
    <scope>NUCLEOTIDE SEQUENCE [LARGE SCALE GENOMIC DNA]</scope>
    <source>
        <strain evidence="2 3">OD-Hann</strain>
    </source>
</reference>
<protein>
    <submittedName>
        <fullName evidence="2">Uncharacterized protein</fullName>
    </submittedName>
</protein>
<organism evidence="2 3">
    <name type="scientific">Oesophagostomum dentatum</name>
    <name type="common">Nodular worm</name>
    <dbReference type="NCBI Taxonomy" id="61180"/>
    <lineage>
        <taxon>Eukaryota</taxon>
        <taxon>Metazoa</taxon>
        <taxon>Ecdysozoa</taxon>
        <taxon>Nematoda</taxon>
        <taxon>Chromadorea</taxon>
        <taxon>Rhabditida</taxon>
        <taxon>Rhabditina</taxon>
        <taxon>Rhabditomorpha</taxon>
        <taxon>Strongyloidea</taxon>
        <taxon>Strongylidae</taxon>
        <taxon>Oesophagostomum</taxon>
    </lineage>
</organism>
<name>A0A0B1S991_OESDE</name>